<gene>
    <name evidence="2" type="ORF">GFB47_12385</name>
</gene>
<keyword evidence="1" id="KW-1133">Transmembrane helix</keyword>
<accession>A0A5Q0TJ13</accession>
<evidence type="ECO:0000256" key="1">
    <source>
        <dbReference type="SAM" id="Phobius"/>
    </source>
</evidence>
<sequence length="93" mass="10169">MNKASISGSIASFLGLLGLIYFLVSDAKFPLEQWPNEAFQSLVFVIVLSFHVSPSVAYFVSAVFVVSVLVVCFAIGHKLARCIWEDKAAELSK</sequence>
<reference evidence="2 3" key="1">
    <citation type="submission" date="2019-10" db="EMBL/GenBank/DDBJ databases">
        <title>Vibrio sp. nov., isolated from Coralline algae surface.</title>
        <authorList>
            <person name="Geng Y."/>
            <person name="Zhang X."/>
        </authorList>
    </citation>
    <scope>NUCLEOTIDE SEQUENCE [LARGE SCALE GENOMIC DNA]</scope>
    <source>
        <strain evidence="2 3">SM1977</strain>
    </source>
</reference>
<dbReference type="RefSeq" id="WP_153448370.1">
    <property type="nucleotide sequence ID" value="NZ_CP045700.1"/>
</dbReference>
<proteinExistence type="predicted"/>
<name>A0A5Q0TJ13_9VIBR</name>
<dbReference type="EMBL" id="CP045700">
    <property type="protein sequence ID" value="QGA66236.1"/>
    <property type="molecule type" value="Genomic_DNA"/>
</dbReference>
<organism evidence="2 3">
    <name type="scientific">Vibrio algicola</name>
    <dbReference type="NCBI Taxonomy" id="2662262"/>
    <lineage>
        <taxon>Bacteria</taxon>
        <taxon>Pseudomonadati</taxon>
        <taxon>Pseudomonadota</taxon>
        <taxon>Gammaproteobacteria</taxon>
        <taxon>Vibrionales</taxon>
        <taxon>Vibrionaceae</taxon>
        <taxon>Vibrio</taxon>
    </lineage>
</organism>
<keyword evidence="1" id="KW-0812">Transmembrane</keyword>
<evidence type="ECO:0000313" key="3">
    <source>
        <dbReference type="Proteomes" id="UP000348942"/>
    </source>
</evidence>
<keyword evidence="1" id="KW-0472">Membrane</keyword>
<dbReference type="Proteomes" id="UP000348942">
    <property type="component" value="Chromosome 2"/>
</dbReference>
<protein>
    <submittedName>
        <fullName evidence="2">Uncharacterized protein</fullName>
    </submittedName>
</protein>
<keyword evidence="3" id="KW-1185">Reference proteome</keyword>
<evidence type="ECO:0000313" key="2">
    <source>
        <dbReference type="EMBL" id="QGA66236.1"/>
    </source>
</evidence>
<dbReference type="AlphaFoldDB" id="A0A5Q0TJ13"/>
<feature type="transmembrane region" description="Helical" evidence="1">
    <location>
        <begin position="6"/>
        <end position="24"/>
    </location>
</feature>
<feature type="transmembrane region" description="Helical" evidence="1">
    <location>
        <begin position="58"/>
        <end position="76"/>
    </location>
</feature>